<reference evidence="1 2" key="1">
    <citation type="submission" date="2019-05" db="EMBL/GenBank/DDBJ databases">
        <title>Another draft genome of Portunus trituberculatus and its Hox gene families provides insights of decapod evolution.</title>
        <authorList>
            <person name="Jeong J.-H."/>
            <person name="Song I."/>
            <person name="Kim S."/>
            <person name="Choi T."/>
            <person name="Kim D."/>
            <person name="Ryu S."/>
            <person name="Kim W."/>
        </authorList>
    </citation>
    <scope>NUCLEOTIDE SEQUENCE [LARGE SCALE GENOMIC DNA]</scope>
    <source>
        <tissue evidence="1">Muscle</tissue>
    </source>
</reference>
<gene>
    <name evidence="1" type="ORF">E2C01_012569</name>
</gene>
<name>A0A5B7DEY4_PORTR</name>
<evidence type="ECO:0000313" key="1">
    <source>
        <dbReference type="EMBL" id="MPC19646.1"/>
    </source>
</evidence>
<protein>
    <submittedName>
        <fullName evidence="1">Uncharacterized protein</fullName>
    </submittedName>
</protein>
<proteinExistence type="predicted"/>
<evidence type="ECO:0000313" key="2">
    <source>
        <dbReference type="Proteomes" id="UP000324222"/>
    </source>
</evidence>
<accession>A0A5B7DEY4</accession>
<dbReference type="EMBL" id="VSRR010000789">
    <property type="protein sequence ID" value="MPC19646.1"/>
    <property type="molecule type" value="Genomic_DNA"/>
</dbReference>
<comment type="caution">
    <text evidence="1">The sequence shown here is derived from an EMBL/GenBank/DDBJ whole genome shotgun (WGS) entry which is preliminary data.</text>
</comment>
<dbReference type="Proteomes" id="UP000324222">
    <property type="component" value="Unassembled WGS sequence"/>
</dbReference>
<sequence>MFSEVTAGFNDKFTAPSEPVLVHRGHNVKQFRMHHCQHYENIWSCFRPIALQPADSRKLRKGMAMTCSNSACFSEQLN</sequence>
<organism evidence="1 2">
    <name type="scientific">Portunus trituberculatus</name>
    <name type="common">Swimming crab</name>
    <name type="synonym">Neptunus trituberculatus</name>
    <dbReference type="NCBI Taxonomy" id="210409"/>
    <lineage>
        <taxon>Eukaryota</taxon>
        <taxon>Metazoa</taxon>
        <taxon>Ecdysozoa</taxon>
        <taxon>Arthropoda</taxon>
        <taxon>Crustacea</taxon>
        <taxon>Multicrustacea</taxon>
        <taxon>Malacostraca</taxon>
        <taxon>Eumalacostraca</taxon>
        <taxon>Eucarida</taxon>
        <taxon>Decapoda</taxon>
        <taxon>Pleocyemata</taxon>
        <taxon>Brachyura</taxon>
        <taxon>Eubrachyura</taxon>
        <taxon>Portunoidea</taxon>
        <taxon>Portunidae</taxon>
        <taxon>Portuninae</taxon>
        <taxon>Portunus</taxon>
    </lineage>
</organism>
<dbReference type="AlphaFoldDB" id="A0A5B7DEY4"/>
<keyword evidence="2" id="KW-1185">Reference proteome</keyword>